<protein>
    <submittedName>
        <fullName evidence="1">Uncharacterized protein</fullName>
    </submittedName>
</protein>
<evidence type="ECO:0000313" key="2">
    <source>
        <dbReference type="Proteomes" id="UP000299102"/>
    </source>
</evidence>
<dbReference type="AlphaFoldDB" id="A0A4C1ZRQ8"/>
<dbReference type="EMBL" id="BGZK01002032">
    <property type="protein sequence ID" value="GBP89824.1"/>
    <property type="molecule type" value="Genomic_DNA"/>
</dbReference>
<gene>
    <name evidence="1" type="ORF">EVAR_66714_1</name>
</gene>
<name>A0A4C1ZRQ8_EUMVA</name>
<dbReference type="Proteomes" id="UP000299102">
    <property type="component" value="Unassembled WGS sequence"/>
</dbReference>
<keyword evidence="2" id="KW-1185">Reference proteome</keyword>
<reference evidence="1 2" key="1">
    <citation type="journal article" date="2019" name="Commun. Biol.">
        <title>The bagworm genome reveals a unique fibroin gene that provides high tensile strength.</title>
        <authorList>
            <person name="Kono N."/>
            <person name="Nakamura H."/>
            <person name="Ohtoshi R."/>
            <person name="Tomita M."/>
            <person name="Numata K."/>
            <person name="Arakawa K."/>
        </authorList>
    </citation>
    <scope>NUCLEOTIDE SEQUENCE [LARGE SCALE GENOMIC DNA]</scope>
</reference>
<proteinExistence type="predicted"/>
<organism evidence="1 2">
    <name type="scientific">Eumeta variegata</name>
    <name type="common">Bagworm moth</name>
    <name type="synonym">Eumeta japonica</name>
    <dbReference type="NCBI Taxonomy" id="151549"/>
    <lineage>
        <taxon>Eukaryota</taxon>
        <taxon>Metazoa</taxon>
        <taxon>Ecdysozoa</taxon>
        <taxon>Arthropoda</taxon>
        <taxon>Hexapoda</taxon>
        <taxon>Insecta</taxon>
        <taxon>Pterygota</taxon>
        <taxon>Neoptera</taxon>
        <taxon>Endopterygota</taxon>
        <taxon>Lepidoptera</taxon>
        <taxon>Glossata</taxon>
        <taxon>Ditrysia</taxon>
        <taxon>Tineoidea</taxon>
        <taxon>Psychidae</taxon>
        <taxon>Oiketicinae</taxon>
        <taxon>Eumeta</taxon>
    </lineage>
</organism>
<dbReference type="OrthoDB" id="7512726at2759"/>
<evidence type="ECO:0000313" key="1">
    <source>
        <dbReference type="EMBL" id="GBP89824.1"/>
    </source>
</evidence>
<accession>A0A4C1ZRQ8</accession>
<comment type="caution">
    <text evidence="1">The sequence shown here is derived from an EMBL/GenBank/DDBJ whole genome shotgun (WGS) entry which is preliminary data.</text>
</comment>
<sequence>MYNFNGCIPLTMEESMEEAFAATVYLSSTRKSKNIKMKLTAVTLPEWNIRPNRSTVNEVEDQLVQEPARYINHGYRYKEGLWAAQVPQCPAPSSETVSGTSQAAAADLASTSTTGIPILMDGTNEQTIDISIGSATELRDVNISRSEAMQNHWRSADERFKTVFEANPFGLSCSVCDRLWFERDLKKVKHRNISFLQTKFPDENVTEFRLCSTCSESIDANKIPTLSLKRFRYPPSRADCRLTVSIRLISRTVAKSS</sequence>